<proteinExistence type="predicted"/>
<dbReference type="AlphaFoldDB" id="A0AAD7PCQ1"/>
<dbReference type="Pfam" id="PF16016">
    <property type="entry name" value="VASt"/>
    <property type="match status" value="1"/>
</dbReference>
<name>A0AAD7PCQ1_QUISA</name>
<dbReference type="PANTHER" id="PTHR47666">
    <property type="entry name" value="PROTEIN VASCULAR ASSOCIATED DEATH 1, CHLOROPLASTIC"/>
    <property type="match status" value="1"/>
</dbReference>
<feature type="domain" description="VASt" evidence="6">
    <location>
        <begin position="202"/>
        <end position="389"/>
    </location>
</feature>
<evidence type="ECO:0000256" key="4">
    <source>
        <dbReference type="ARBA" id="ARBA00023136"/>
    </source>
</evidence>
<keyword evidence="4" id="KW-0472">Membrane</keyword>
<dbReference type="PANTHER" id="PTHR47666:SF1">
    <property type="entry name" value="PROTEIN VASCULAR ASSOCIATED DEATH 1, CHLOROPLASTIC"/>
    <property type="match status" value="1"/>
</dbReference>
<dbReference type="Pfam" id="PF02893">
    <property type="entry name" value="GRAM"/>
    <property type="match status" value="1"/>
</dbReference>
<dbReference type="GO" id="GO:0043069">
    <property type="term" value="P:negative regulation of programmed cell death"/>
    <property type="evidence" value="ECO:0007669"/>
    <property type="project" value="TreeGrafter"/>
</dbReference>
<dbReference type="EMBL" id="JARAOO010000011">
    <property type="protein sequence ID" value="KAJ7950773.1"/>
    <property type="molecule type" value="Genomic_DNA"/>
</dbReference>
<dbReference type="FunFam" id="2.30.29.30:FF:000008">
    <property type="entry name" value="GRAM domain containing 1B"/>
    <property type="match status" value="1"/>
</dbReference>
<evidence type="ECO:0000256" key="3">
    <source>
        <dbReference type="ARBA" id="ARBA00022989"/>
    </source>
</evidence>
<feature type="region of interest" description="Disordered" evidence="5">
    <location>
        <begin position="1"/>
        <end position="67"/>
    </location>
</feature>
<keyword evidence="3" id="KW-1133">Transmembrane helix</keyword>
<evidence type="ECO:0000256" key="5">
    <source>
        <dbReference type="SAM" id="MobiDB-lite"/>
    </source>
</evidence>
<evidence type="ECO:0000259" key="6">
    <source>
        <dbReference type="PROSITE" id="PS51778"/>
    </source>
</evidence>
<sequence length="519" mass="58692">MAVASASAQRSEPSQPMDRSSSNLATDTTNNLSLSSPSATSSAIGTPDRNYHSNSSPTSRNNVEIQSPSVLRSEEYRQLFRLPTDEVLIEDFNCAFQENILIQGHMYLFVHFICFYSNIFGFETKKIIPFNEVTSVKKAKTAGIFPNAIEVVAGSRKYLFASFLSRDEALKIINDGWSQHGNSAKAIVEQQESISESTSQENEFVAIEKTKSFKGPDNETRSTDMSKNSPTSEVLGLPSIVLGDPTIEESAEPDLRETPSMTWIWKEENIDAPKIPEFFTSVAESRFPIKVEDFFKYFFSDDDCHLVIETSQEVSDVPYADYFLVEGLWDVQTDKDVLKECCILRIYVNVAFSKKTIWKGKIVQSTVEECREAYGTWIGMAHELLKQKNLEKQEEGGNSANMVQNGKVHLEREANVGESSERFLESSNATRIPRVSDSVDDNQQLWHSFARKLDRHYPCCIFVERIYDEARVMFEKSKASFIAPCYHFCLDFLDAAVQHTCAISQTPTNPHDPSSRLYK</sequence>
<evidence type="ECO:0000256" key="1">
    <source>
        <dbReference type="ARBA" id="ARBA00004167"/>
    </source>
</evidence>
<comment type="subcellular location">
    <subcellularLocation>
        <location evidence="1">Membrane</location>
        <topology evidence="1">Single-pass membrane protein</topology>
    </subcellularLocation>
</comment>
<organism evidence="7 8">
    <name type="scientific">Quillaja saponaria</name>
    <name type="common">Soap bark tree</name>
    <dbReference type="NCBI Taxonomy" id="32244"/>
    <lineage>
        <taxon>Eukaryota</taxon>
        <taxon>Viridiplantae</taxon>
        <taxon>Streptophyta</taxon>
        <taxon>Embryophyta</taxon>
        <taxon>Tracheophyta</taxon>
        <taxon>Spermatophyta</taxon>
        <taxon>Magnoliopsida</taxon>
        <taxon>eudicotyledons</taxon>
        <taxon>Gunneridae</taxon>
        <taxon>Pentapetalae</taxon>
        <taxon>rosids</taxon>
        <taxon>fabids</taxon>
        <taxon>Fabales</taxon>
        <taxon>Quillajaceae</taxon>
        <taxon>Quillaja</taxon>
    </lineage>
</organism>
<dbReference type="PROSITE" id="PS51778">
    <property type="entry name" value="VAST"/>
    <property type="match status" value="1"/>
</dbReference>
<evidence type="ECO:0000313" key="8">
    <source>
        <dbReference type="Proteomes" id="UP001163823"/>
    </source>
</evidence>
<accession>A0AAD7PCQ1</accession>
<dbReference type="SMART" id="SM00568">
    <property type="entry name" value="GRAM"/>
    <property type="match status" value="1"/>
</dbReference>
<comment type="caution">
    <text evidence="7">The sequence shown here is derived from an EMBL/GenBank/DDBJ whole genome shotgun (WGS) entry which is preliminary data.</text>
</comment>
<dbReference type="CDD" id="cd13220">
    <property type="entry name" value="PH-GRAM_GRAMDC"/>
    <property type="match status" value="1"/>
</dbReference>
<reference evidence="7" key="1">
    <citation type="journal article" date="2023" name="Science">
        <title>Elucidation of the pathway for biosynthesis of saponin adjuvants from the soapbark tree.</title>
        <authorList>
            <person name="Reed J."/>
            <person name="Orme A."/>
            <person name="El-Demerdash A."/>
            <person name="Owen C."/>
            <person name="Martin L.B.B."/>
            <person name="Misra R.C."/>
            <person name="Kikuchi S."/>
            <person name="Rejzek M."/>
            <person name="Martin A.C."/>
            <person name="Harkess A."/>
            <person name="Leebens-Mack J."/>
            <person name="Louveau T."/>
            <person name="Stephenson M.J."/>
            <person name="Osbourn A."/>
        </authorList>
    </citation>
    <scope>NUCLEOTIDE SEQUENCE</scope>
    <source>
        <strain evidence="7">S10</strain>
    </source>
</reference>
<feature type="compositionally biased region" description="Polar residues" evidence="5">
    <location>
        <begin position="52"/>
        <end position="67"/>
    </location>
</feature>
<dbReference type="Proteomes" id="UP001163823">
    <property type="component" value="Chromosome 11"/>
</dbReference>
<feature type="compositionally biased region" description="Polar residues" evidence="5">
    <location>
        <begin position="1"/>
        <end position="19"/>
    </location>
</feature>
<dbReference type="InterPro" id="IPR004182">
    <property type="entry name" value="GRAM"/>
</dbReference>
<keyword evidence="2" id="KW-0812">Transmembrane</keyword>
<feature type="compositionally biased region" description="Low complexity" evidence="5">
    <location>
        <begin position="20"/>
        <end position="43"/>
    </location>
</feature>
<dbReference type="Gene3D" id="2.30.29.30">
    <property type="entry name" value="Pleckstrin-homology domain (PH domain)/Phosphotyrosine-binding domain (PTB)"/>
    <property type="match status" value="1"/>
</dbReference>
<dbReference type="InterPro" id="IPR011993">
    <property type="entry name" value="PH-like_dom_sf"/>
</dbReference>
<evidence type="ECO:0000256" key="2">
    <source>
        <dbReference type="ARBA" id="ARBA00022692"/>
    </source>
</evidence>
<evidence type="ECO:0000313" key="7">
    <source>
        <dbReference type="EMBL" id="KAJ7950773.1"/>
    </source>
</evidence>
<protein>
    <submittedName>
        <fullName evidence="7">GRAM domain family protein, putative isoform 1</fullName>
    </submittedName>
</protein>
<gene>
    <name evidence="7" type="ORF">O6P43_026922</name>
</gene>
<dbReference type="KEGG" id="qsa:O6P43_026922"/>
<dbReference type="InterPro" id="IPR031968">
    <property type="entry name" value="VASt"/>
</dbReference>
<dbReference type="GO" id="GO:0016020">
    <property type="term" value="C:membrane"/>
    <property type="evidence" value="ECO:0007669"/>
    <property type="project" value="UniProtKB-SubCell"/>
</dbReference>
<keyword evidence="8" id="KW-1185">Reference proteome</keyword>